<name>A0ABX0HQD3_9BURK</name>
<evidence type="ECO:0000259" key="5">
    <source>
        <dbReference type="PROSITE" id="PS51820"/>
    </source>
</evidence>
<keyword evidence="3" id="KW-0325">Glycoprotein</keyword>
<accession>A0ABX0HQD3</accession>
<comment type="similarity">
    <text evidence="1">Belongs to the prespore-cell-inducing factor family.</text>
</comment>
<dbReference type="InterPro" id="IPR011658">
    <property type="entry name" value="PA14_dom"/>
</dbReference>
<feature type="domain" description="PA14" evidence="5">
    <location>
        <begin position="71"/>
        <end position="230"/>
    </location>
</feature>
<evidence type="ECO:0000313" key="6">
    <source>
        <dbReference type="EMBL" id="NHK96828.1"/>
    </source>
</evidence>
<dbReference type="InterPro" id="IPR037524">
    <property type="entry name" value="PA14/GLEYA"/>
</dbReference>
<evidence type="ECO:0000256" key="3">
    <source>
        <dbReference type="ARBA" id="ARBA00023180"/>
    </source>
</evidence>
<gene>
    <name evidence="6" type="ORF">G7087_00400</name>
</gene>
<dbReference type="Pfam" id="PF07691">
    <property type="entry name" value="PA14"/>
    <property type="match status" value="1"/>
</dbReference>
<organism evidence="6 7">
    <name type="scientific">Rubrivivax benzoatilyticus</name>
    <dbReference type="NCBI Taxonomy" id="316997"/>
    <lineage>
        <taxon>Bacteria</taxon>
        <taxon>Pseudomonadati</taxon>
        <taxon>Pseudomonadota</taxon>
        <taxon>Betaproteobacteria</taxon>
        <taxon>Burkholderiales</taxon>
        <taxon>Sphaerotilaceae</taxon>
        <taxon>Rubrivivax</taxon>
    </lineage>
</organism>
<dbReference type="NCBIfam" id="TIGR02595">
    <property type="entry name" value="PEP_CTERM"/>
    <property type="match status" value="1"/>
</dbReference>
<keyword evidence="7" id="KW-1185">Reference proteome</keyword>
<dbReference type="EMBL" id="JAAOCD010000001">
    <property type="protein sequence ID" value="NHK96828.1"/>
    <property type="molecule type" value="Genomic_DNA"/>
</dbReference>
<dbReference type="InterPro" id="IPR011874">
    <property type="entry name" value="Fibro_Slime"/>
</dbReference>
<dbReference type="PANTHER" id="PTHR31137">
    <property type="entry name" value="PROTEIN PSIB-RELATED-RELATED"/>
    <property type="match status" value="1"/>
</dbReference>
<comment type="caution">
    <text evidence="6">The sequence shown here is derived from an EMBL/GenBank/DDBJ whole genome shotgun (WGS) entry which is preliminary data.</text>
</comment>
<dbReference type="Proteomes" id="UP000802098">
    <property type="component" value="Unassembled WGS sequence"/>
</dbReference>
<evidence type="ECO:0000256" key="2">
    <source>
        <dbReference type="ARBA" id="ARBA00022729"/>
    </source>
</evidence>
<dbReference type="InterPro" id="IPR051154">
    <property type="entry name" value="Prespore-cell_inducing_factor"/>
</dbReference>
<dbReference type="Pfam" id="PF07589">
    <property type="entry name" value="PEP-CTERM"/>
    <property type="match status" value="1"/>
</dbReference>
<dbReference type="RefSeq" id="WP_009857034.1">
    <property type="nucleotide sequence ID" value="NZ_JAAOCD010000001.1"/>
</dbReference>
<keyword evidence="2 4" id="KW-0732">Signal</keyword>
<proteinExistence type="inferred from homology"/>
<dbReference type="PROSITE" id="PS51820">
    <property type="entry name" value="PA14"/>
    <property type="match status" value="1"/>
</dbReference>
<feature type="chain" id="PRO_5046049716" evidence="4">
    <location>
        <begin position="21"/>
        <end position="249"/>
    </location>
</feature>
<reference evidence="6 7" key="1">
    <citation type="submission" date="2020-03" db="EMBL/GenBank/DDBJ databases">
        <title>Rubrivivax benzoatilyticus JA2 (sequenced after 10 years sub-culturing).</title>
        <authorList>
            <person name="Gupta D."/>
            <person name="Chintalapati S."/>
            <person name="Chintalapati V.R."/>
        </authorList>
    </citation>
    <scope>NUCLEOTIDE SEQUENCE [LARGE SCALE GENOMIC DNA]</scope>
    <source>
        <strain evidence="6 7">JA2-Mal</strain>
    </source>
</reference>
<evidence type="ECO:0000313" key="7">
    <source>
        <dbReference type="Proteomes" id="UP000802098"/>
    </source>
</evidence>
<dbReference type="InterPro" id="IPR013424">
    <property type="entry name" value="Ice-binding_C"/>
</dbReference>
<dbReference type="NCBIfam" id="TIGR02148">
    <property type="entry name" value="Fibro_Slime"/>
    <property type="match status" value="1"/>
</dbReference>
<evidence type="ECO:0000256" key="4">
    <source>
        <dbReference type="SAM" id="SignalP"/>
    </source>
</evidence>
<sequence length="249" mass="26298">MRSKLFAAALLAAATSAASASTLTLTGTVRDFNADGINFEGALAAGQGYVQSTLSGASPTLTALGQSVISNTGAGAFDLWYTRPTASASYALVLDETSPGLYTYSSNSFFPIDGQLLGNEGRDHNYHFTYTISTTFSYLKGAGQEFTFTGDDDVWVYFDDLLGIDLGGVHGAQSQTVNLDALFSGANARESGTYSFDFFFAERHTTQSNLQITTSLVFDENPQDVPEPGTLALGVLALAGVGAARRRRG</sequence>
<evidence type="ECO:0000256" key="1">
    <source>
        <dbReference type="ARBA" id="ARBA00008709"/>
    </source>
</evidence>
<feature type="signal peptide" evidence="4">
    <location>
        <begin position="1"/>
        <end position="20"/>
    </location>
</feature>
<protein>
    <submittedName>
        <fullName evidence="6">Fibro-slime domain-containing protein</fullName>
    </submittedName>
</protein>